<dbReference type="EMBL" id="LT907782">
    <property type="protein sequence ID" value="SNX59647.1"/>
    <property type="molecule type" value="Genomic_DNA"/>
</dbReference>
<evidence type="ECO:0000313" key="3">
    <source>
        <dbReference type="Proteomes" id="UP000242498"/>
    </source>
</evidence>
<dbReference type="InterPro" id="IPR042095">
    <property type="entry name" value="SUMF_sf"/>
</dbReference>
<dbReference type="PANTHER" id="PTHR23150">
    <property type="entry name" value="SULFATASE MODIFYING FACTOR 1, 2"/>
    <property type="match status" value="1"/>
</dbReference>
<dbReference type="SUPFAM" id="SSF56436">
    <property type="entry name" value="C-type lectin-like"/>
    <property type="match status" value="1"/>
</dbReference>
<dbReference type="OrthoDB" id="9768004at2"/>
<name>A0A285BWH5_9PROT</name>
<dbReference type="AlphaFoldDB" id="A0A285BWH5"/>
<evidence type="ECO:0000259" key="1">
    <source>
        <dbReference type="Pfam" id="PF03781"/>
    </source>
</evidence>
<dbReference type="InterPro" id="IPR016187">
    <property type="entry name" value="CTDL_fold"/>
</dbReference>
<dbReference type="InterPro" id="IPR051043">
    <property type="entry name" value="Sulfatase_Mod_Factor_Kinase"/>
</dbReference>
<dbReference type="Pfam" id="PF03781">
    <property type="entry name" value="FGE-sulfatase"/>
    <property type="match status" value="1"/>
</dbReference>
<protein>
    <submittedName>
        <fullName evidence="2">Formylglycine-generating enzyme, required for sulfatase activity, contains SUMF1/FGE domain</fullName>
    </submittedName>
</protein>
<dbReference type="PANTHER" id="PTHR23150:SF19">
    <property type="entry name" value="FORMYLGLYCINE-GENERATING ENZYME"/>
    <property type="match status" value="1"/>
</dbReference>
<dbReference type="InterPro" id="IPR005532">
    <property type="entry name" value="SUMF_dom"/>
</dbReference>
<dbReference type="Proteomes" id="UP000242498">
    <property type="component" value="Chromosome I"/>
</dbReference>
<feature type="domain" description="Sulfatase-modifying factor enzyme-like" evidence="1">
    <location>
        <begin position="47"/>
        <end position="269"/>
    </location>
</feature>
<dbReference type="Gene3D" id="3.90.1580.10">
    <property type="entry name" value="paralog of FGE (formylglycine-generating enzyme)"/>
    <property type="match status" value="1"/>
</dbReference>
<sequence length="271" mass="30821">MHTFVNSEKADSLPSAFPSPWASEWGQDSFGLYMDLDYRGIRQRFRWITPGTFLMGSPESEAERYDNETQHEVRLTDGFWLADSACTQALWTAVMEDNPSRFQDDPNLPVENVSWFDIQKFIEKLNTLFPDLHAQLPTEAQWEYACRAGTRTAFSFGESITPGQVNYDGNYPYAGGGKGLYRERTVPVKSLPPNSWGLYEMHGNVWEWCADWYEKYPQQAATNPLGPDQGTVRVLRGGSWFNLGGYTRSAVRDGYEPVDRNVLIGFRLAPG</sequence>
<organism evidence="2 3">
    <name type="scientific">Nitrosomonas ureae</name>
    <dbReference type="NCBI Taxonomy" id="44577"/>
    <lineage>
        <taxon>Bacteria</taxon>
        <taxon>Pseudomonadati</taxon>
        <taxon>Pseudomonadota</taxon>
        <taxon>Betaproteobacteria</taxon>
        <taxon>Nitrosomonadales</taxon>
        <taxon>Nitrosomonadaceae</taxon>
        <taxon>Nitrosomonas</taxon>
    </lineage>
</organism>
<gene>
    <name evidence="2" type="ORF">SAMN06296273_1087</name>
</gene>
<reference evidence="2 3" key="1">
    <citation type="submission" date="2017-08" db="EMBL/GenBank/DDBJ databases">
        <authorList>
            <person name="de Groot N.N."/>
        </authorList>
    </citation>
    <scope>NUCLEOTIDE SEQUENCE [LARGE SCALE GENOMIC DNA]</scope>
    <source>
        <strain evidence="2 3">Nm15</strain>
    </source>
</reference>
<accession>A0A285BWH5</accession>
<dbReference type="GO" id="GO:0120147">
    <property type="term" value="F:formylglycine-generating oxidase activity"/>
    <property type="evidence" value="ECO:0007669"/>
    <property type="project" value="TreeGrafter"/>
</dbReference>
<evidence type="ECO:0000313" key="2">
    <source>
        <dbReference type="EMBL" id="SNX59647.1"/>
    </source>
</evidence>
<proteinExistence type="predicted"/>